<feature type="domain" description="GCVT N-terminal" evidence="2">
    <location>
        <begin position="2"/>
        <end position="71"/>
    </location>
</feature>
<dbReference type="InterPro" id="IPR027266">
    <property type="entry name" value="TrmE/GcvT-like"/>
</dbReference>
<dbReference type="Gene3D" id="4.10.1250.10">
    <property type="entry name" value="Aminomethyltransferase fragment"/>
    <property type="match status" value="1"/>
</dbReference>
<dbReference type="STRING" id="67767.A0A0J7JWA2"/>
<dbReference type="EMBL" id="LBMM01025821">
    <property type="protein sequence ID" value="KMQ82397.1"/>
    <property type="molecule type" value="Genomic_DNA"/>
</dbReference>
<comment type="caution">
    <text evidence="4">The sequence shown here is derived from an EMBL/GenBank/DDBJ whole genome shotgun (WGS) entry which is preliminary data.</text>
</comment>
<dbReference type="OrthoDB" id="6537908at2759"/>
<dbReference type="InterPro" id="IPR006222">
    <property type="entry name" value="GCVT_N"/>
</dbReference>
<dbReference type="SUPFAM" id="SSF103025">
    <property type="entry name" value="Folate-binding domain"/>
    <property type="match status" value="1"/>
</dbReference>
<evidence type="ECO:0000313" key="5">
    <source>
        <dbReference type="Proteomes" id="UP000036403"/>
    </source>
</evidence>
<proteinExistence type="inferred from homology"/>
<dbReference type="PANTHER" id="PTHR43757">
    <property type="entry name" value="AMINOMETHYLTRANSFERASE"/>
    <property type="match status" value="1"/>
</dbReference>
<reference evidence="4 5" key="1">
    <citation type="submission" date="2015-04" db="EMBL/GenBank/DDBJ databases">
        <title>Lasius niger genome sequencing.</title>
        <authorList>
            <person name="Konorov E.A."/>
            <person name="Nikitin M.A."/>
            <person name="Kirill M.V."/>
            <person name="Chang P."/>
        </authorList>
    </citation>
    <scope>NUCLEOTIDE SEQUENCE [LARGE SCALE GENOMIC DNA]</scope>
    <source>
        <tissue evidence="4">Whole</tissue>
    </source>
</reference>
<dbReference type="Pfam" id="PF01571">
    <property type="entry name" value="GCV_T"/>
    <property type="match status" value="1"/>
</dbReference>
<dbReference type="PaxDb" id="67767-A0A0J7JWA2"/>
<accession>A0A0J7JWA2</accession>
<feature type="domain" description="Aminomethyltransferase C-terminal" evidence="3">
    <location>
        <begin position="90"/>
        <end position="168"/>
    </location>
</feature>
<evidence type="ECO:0000259" key="3">
    <source>
        <dbReference type="Pfam" id="PF08669"/>
    </source>
</evidence>
<evidence type="ECO:0000256" key="1">
    <source>
        <dbReference type="ARBA" id="ARBA00008609"/>
    </source>
</evidence>
<dbReference type="InterPro" id="IPR028896">
    <property type="entry name" value="GcvT/YgfZ/DmdA"/>
</dbReference>
<evidence type="ECO:0000313" key="4">
    <source>
        <dbReference type="EMBL" id="KMQ82397.1"/>
    </source>
</evidence>
<keyword evidence="5" id="KW-1185">Reference proteome</keyword>
<name>A0A0J7JWA2_LASNI</name>
<dbReference type="SUPFAM" id="SSF101790">
    <property type="entry name" value="Aminomethyltransferase beta-barrel domain"/>
    <property type="match status" value="1"/>
</dbReference>
<protein>
    <submittedName>
        <fullName evidence="4">Sarcosine dehydrogenase</fullName>
    </submittedName>
</protein>
<dbReference type="AlphaFoldDB" id="A0A0J7JWA2"/>
<dbReference type="GO" id="GO:0005739">
    <property type="term" value="C:mitochondrion"/>
    <property type="evidence" value="ECO:0007669"/>
    <property type="project" value="TreeGrafter"/>
</dbReference>
<evidence type="ECO:0000259" key="2">
    <source>
        <dbReference type="Pfam" id="PF01571"/>
    </source>
</evidence>
<sequence>MGWEIHTSAGNSLHLWDALWKAGQPQGLIAAGRTAFYALRLEKGLRLWGVDMTTEHNPYEAGLEFAVQADKKGYVGHAALQGRSRETAARRLHCLTVDDGHSMVLGKEPVYVADRAVGYITSAAFGYTIGKPIAYAYLPNGVVEGDVVEIEYFGRRIHATVTAEPLYDPQGRRLRAVGRDHRL</sequence>
<dbReference type="Gene3D" id="2.40.30.110">
    <property type="entry name" value="Aminomethyltransferase beta-barrel domains"/>
    <property type="match status" value="1"/>
</dbReference>
<gene>
    <name evidence="4" type="ORF">RF55_23143</name>
</gene>
<dbReference type="Pfam" id="PF08669">
    <property type="entry name" value="GCV_T_C"/>
    <property type="match status" value="1"/>
</dbReference>
<dbReference type="InterPro" id="IPR029043">
    <property type="entry name" value="GcvT/YgfZ_C"/>
</dbReference>
<dbReference type="Proteomes" id="UP000036403">
    <property type="component" value="Unassembled WGS sequence"/>
</dbReference>
<dbReference type="InterPro" id="IPR013977">
    <property type="entry name" value="GcvT_C"/>
</dbReference>
<dbReference type="PANTHER" id="PTHR43757:SF2">
    <property type="entry name" value="AMINOMETHYLTRANSFERASE, MITOCHONDRIAL"/>
    <property type="match status" value="1"/>
</dbReference>
<dbReference type="Gene3D" id="3.30.1360.120">
    <property type="entry name" value="Probable tRNA modification gtpase trme, domain 1"/>
    <property type="match status" value="1"/>
</dbReference>
<comment type="similarity">
    <text evidence="1">Belongs to the GcvT family.</text>
</comment>
<organism evidence="4 5">
    <name type="scientific">Lasius niger</name>
    <name type="common">Black garden ant</name>
    <dbReference type="NCBI Taxonomy" id="67767"/>
    <lineage>
        <taxon>Eukaryota</taxon>
        <taxon>Metazoa</taxon>
        <taxon>Ecdysozoa</taxon>
        <taxon>Arthropoda</taxon>
        <taxon>Hexapoda</taxon>
        <taxon>Insecta</taxon>
        <taxon>Pterygota</taxon>
        <taxon>Neoptera</taxon>
        <taxon>Endopterygota</taxon>
        <taxon>Hymenoptera</taxon>
        <taxon>Apocrita</taxon>
        <taxon>Aculeata</taxon>
        <taxon>Formicoidea</taxon>
        <taxon>Formicidae</taxon>
        <taxon>Formicinae</taxon>
        <taxon>Lasius</taxon>
        <taxon>Lasius</taxon>
    </lineage>
</organism>